<dbReference type="NCBIfam" id="TIGR04294">
    <property type="entry name" value="pre_pil_HX9DG"/>
    <property type="match status" value="1"/>
</dbReference>
<name>A0A517SGA8_9PLAN</name>
<evidence type="ECO:0000313" key="4">
    <source>
        <dbReference type="Proteomes" id="UP000315700"/>
    </source>
</evidence>
<dbReference type="SUPFAM" id="SSF54523">
    <property type="entry name" value="Pili subunits"/>
    <property type="match status" value="1"/>
</dbReference>
<dbReference type="KEGG" id="ccos:Pan44_32170"/>
<evidence type="ECO:0000256" key="1">
    <source>
        <dbReference type="SAM" id="Phobius"/>
    </source>
</evidence>
<dbReference type="NCBIfam" id="TIGR02532">
    <property type="entry name" value="IV_pilin_GFxxxE"/>
    <property type="match status" value="1"/>
</dbReference>
<proteinExistence type="predicted"/>
<dbReference type="Pfam" id="PF07596">
    <property type="entry name" value="SBP_bac_10"/>
    <property type="match status" value="1"/>
</dbReference>
<dbReference type="PANTHER" id="PTHR30093:SF2">
    <property type="entry name" value="TYPE II SECRETION SYSTEM PROTEIN H"/>
    <property type="match status" value="1"/>
</dbReference>
<gene>
    <name evidence="3" type="ORF">Pan44_32170</name>
</gene>
<accession>A0A517SGA8</accession>
<dbReference type="InterPro" id="IPR027558">
    <property type="entry name" value="Pre_pil_HX9DG_C"/>
</dbReference>
<dbReference type="InParanoid" id="A0A517SGA8"/>
<keyword evidence="1" id="KW-0472">Membrane</keyword>
<keyword evidence="4" id="KW-1185">Reference proteome</keyword>
<reference evidence="3 4" key="1">
    <citation type="submission" date="2019-02" db="EMBL/GenBank/DDBJ databases">
        <title>Deep-cultivation of Planctomycetes and their phenomic and genomic characterization uncovers novel biology.</title>
        <authorList>
            <person name="Wiegand S."/>
            <person name="Jogler M."/>
            <person name="Boedeker C."/>
            <person name="Pinto D."/>
            <person name="Vollmers J."/>
            <person name="Rivas-Marin E."/>
            <person name="Kohn T."/>
            <person name="Peeters S.H."/>
            <person name="Heuer A."/>
            <person name="Rast P."/>
            <person name="Oberbeckmann S."/>
            <person name="Bunk B."/>
            <person name="Jeske O."/>
            <person name="Meyerdierks A."/>
            <person name="Storesund J.E."/>
            <person name="Kallscheuer N."/>
            <person name="Luecker S."/>
            <person name="Lage O.M."/>
            <person name="Pohl T."/>
            <person name="Merkel B.J."/>
            <person name="Hornburger P."/>
            <person name="Mueller R.-W."/>
            <person name="Bruemmer F."/>
            <person name="Labrenz M."/>
            <person name="Spormann A.M."/>
            <person name="Op den Camp H."/>
            <person name="Overmann J."/>
            <person name="Amann R."/>
            <person name="Jetten M.S.M."/>
            <person name="Mascher T."/>
            <person name="Medema M.H."/>
            <person name="Devos D.P."/>
            <person name="Kaster A.-K."/>
            <person name="Ovreas L."/>
            <person name="Rohde M."/>
            <person name="Galperin M.Y."/>
            <person name="Jogler C."/>
        </authorList>
    </citation>
    <scope>NUCLEOTIDE SEQUENCE [LARGE SCALE GENOMIC DNA]</scope>
    <source>
        <strain evidence="3 4">Pan44</strain>
    </source>
</reference>
<organism evidence="3 4">
    <name type="scientific">Caulifigura coniformis</name>
    <dbReference type="NCBI Taxonomy" id="2527983"/>
    <lineage>
        <taxon>Bacteria</taxon>
        <taxon>Pseudomonadati</taxon>
        <taxon>Planctomycetota</taxon>
        <taxon>Planctomycetia</taxon>
        <taxon>Planctomycetales</taxon>
        <taxon>Planctomycetaceae</taxon>
        <taxon>Caulifigura</taxon>
    </lineage>
</organism>
<dbReference type="Pfam" id="PF07963">
    <property type="entry name" value="N_methyl"/>
    <property type="match status" value="1"/>
</dbReference>
<dbReference type="RefSeq" id="WP_145035060.1">
    <property type="nucleotide sequence ID" value="NZ_CP036271.1"/>
</dbReference>
<dbReference type="Proteomes" id="UP000315700">
    <property type="component" value="Chromosome"/>
</dbReference>
<dbReference type="PANTHER" id="PTHR30093">
    <property type="entry name" value="GENERAL SECRETION PATHWAY PROTEIN G"/>
    <property type="match status" value="1"/>
</dbReference>
<evidence type="ECO:0000313" key="3">
    <source>
        <dbReference type="EMBL" id="QDT55175.1"/>
    </source>
</evidence>
<sequence length="326" mass="34756">MVSLSLQGLRSRRAFTLIELLVVIAIIAILIALLLPAVQQAREAARRTQCKNNMKQLGLAFHNYHDAHQRFPMSYVAGGLAPTASQDVDFNWAYPTMLLPYIDQAPLYNQISPGVAPRVPRNSANMTNINDYTTAQAGTPESLLTTMIPVFHCPTAPGARVNKYQSNLGTMMYGANNQIMLSSSPPPATPIGDVADGTSNTILMGEKALMDRPFAANGGTWAAARGCTQARLGIVAAQCPMNTPFDGTHVTATNCYTEPGASTLVSRASAASAHVGGCHFVMCDGAVRFISENIQANPVTGGSGASGNFTYQNLYNLNDKNPLGEF</sequence>
<keyword evidence="1" id="KW-0812">Transmembrane</keyword>
<dbReference type="Gene3D" id="3.30.700.10">
    <property type="entry name" value="Glycoprotein, Type 4 Pilin"/>
    <property type="match status" value="1"/>
</dbReference>
<feature type="transmembrane region" description="Helical" evidence="1">
    <location>
        <begin position="20"/>
        <end position="38"/>
    </location>
</feature>
<dbReference type="OrthoDB" id="263714at2"/>
<dbReference type="EMBL" id="CP036271">
    <property type="protein sequence ID" value="QDT55175.1"/>
    <property type="molecule type" value="Genomic_DNA"/>
</dbReference>
<feature type="domain" description="DUF1559" evidence="2">
    <location>
        <begin position="39"/>
        <end position="296"/>
    </location>
</feature>
<dbReference type="AlphaFoldDB" id="A0A517SGA8"/>
<dbReference type="InterPro" id="IPR045584">
    <property type="entry name" value="Pilin-like"/>
</dbReference>
<dbReference type="InterPro" id="IPR011453">
    <property type="entry name" value="DUF1559"/>
</dbReference>
<keyword evidence="1" id="KW-1133">Transmembrane helix</keyword>
<protein>
    <submittedName>
        <fullName evidence="3">Putative major pilin subunit</fullName>
    </submittedName>
</protein>
<evidence type="ECO:0000259" key="2">
    <source>
        <dbReference type="Pfam" id="PF07596"/>
    </source>
</evidence>
<dbReference type="InterPro" id="IPR012902">
    <property type="entry name" value="N_methyl_site"/>
</dbReference>